<dbReference type="GO" id="GO:0000463">
    <property type="term" value="P:maturation of LSU-rRNA from tricistronic rRNA transcript (SSU-rRNA, 5.8S rRNA, LSU-rRNA)"/>
    <property type="evidence" value="ECO:0007669"/>
    <property type="project" value="TreeGrafter"/>
</dbReference>
<protein>
    <recommendedName>
        <fullName evidence="4">Ribosome production factor 2 homolog</fullName>
    </recommendedName>
    <alternativeName>
        <fullName evidence="4">Ribosome biogenesis protein RPF2 homolog</fullName>
    </alternativeName>
</protein>
<keyword evidence="8" id="KW-1185">Reference proteome</keyword>
<sequence length="355" mass="39440">MPKQAPSLHFCLAIAIARGEYCKARSRRRSADSLVCTQTRRTEFTPRLQQAAHKPQRSPNKTKMPKKAKSTSFGGQKVTPAGKRHLESRAPKLRENPKTLLCLRGSKTSTSSTAALKSLALLLKPHSKVLDRKREDLKPFDDCSSVEKLCASHDASLFAIASSSKKRPDNLVLGRLHDGHLLDAFEFGVVEAGGPCEKLLGSKPCTVFVGDFDADPIMKRVKNFLQDLLRGPDVDRINLAGIDTVVVVGLREDTISLQPHRLRLKKGSGSLPDTRLEVSGPPLSLKMRRDHQPSLELWKASLKQPKGLKPKKRKNRSTTDLGEVHGRLHLGNQKVDELQSRKVKALKRSRDEDDE</sequence>
<dbReference type="GO" id="GO:0019843">
    <property type="term" value="F:rRNA binding"/>
    <property type="evidence" value="ECO:0007669"/>
    <property type="project" value="UniProtKB-UniRule"/>
</dbReference>
<organism evidence="7 8">
    <name type="scientific">Pelagomonas calceolata</name>
    <dbReference type="NCBI Taxonomy" id="35677"/>
    <lineage>
        <taxon>Eukaryota</taxon>
        <taxon>Sar</taxon>
        <taxon>Stramenopiles</taxon>
        <taxon>Ochrophyta</taxon>
        <taxon>Pelagophyceae</taxon>
        <taxon>Pelagomonadales</taxon>
        <taxon>Pelagomonadaceae</taxon>
        <taxon>Pelagomonas</taxon>
    </lineage>
</organism>
<feature type="compositionally biased region" description="Basic residues" evidence="5">
    <location>
        <begin position="306"/>
        <end position="316"/>
    </location>
</feature>
<dbReference type="AlphaFoldDB" id="A0A8J2WS78"/>
<reference evidence="7" key="1">
    <citation type="submission" date="2021-11" db="EMBL/GenBank/DDBJ databases">
        <authorList>
            <consortium name="Genoscope - CEA"/>
            <person name="William W."/>
        </authorList>
    </citation>
    <scope>NUCLEOTIDE SEQUENCE</scope>
</reference>
<gene>
    <name evidence="7" type="ORF">PECAL_6P03530</name>
</gene>
<dbReference type="PROSITE" id="PS50833">
    <property type="entry name" value="BRIX"/>
    <property type="match status" value="1"/>
</dbReference>
<dbReference type="EMBL" id="CAKKNE010000006">
    <property type="protein sequence ID" value="CAH0378756.1"/>
    <property type="molecule type" value="Genomic_DNA"/>
</dbReference>
<dbReference type="SMART" id="SM00879">
    <property type="entry name" value="Brix"/>
    <property type="match status" value="1"/>
</dbReference>
<comment type="caution">
    <text evidence="7">The sequence shown here is derived from an EMBL/GenBank/DDBJ whole genome shotgun (WGS) entry which is preliminary data.</text>
</comment>
<evidence type="ECO:0000256" key="3">
    <source>
        <dbReference type="ARBA" id="ARBA00023242"/>
    </source>
</evidence>
<evidence type="ECO:0000259" key="6">
    <source>
        <dbReference type="PROSITE" id="PS50833"/>
    </source>
</evidence>
<dbReference type="PANTHER" id="PTHR12728">
    <property type="entry name" value="BRIX DOMAIN CONTAINING PROTEIN"/>
    <property type="match status" value="1"/>
</dbReference>
<name>A0A8J2WS78_9STRA</name>
<dbReference type="OrthoDB" id="407658at2759"/>
<evidence type="ECO:0000256" key="1">
    <source>
        <dbReference type="ARBA" id="ARBA00004604"/>
    </source>
</evidence>
<proteinExistence type="inferred from homology"/>
<evidence type="ECO:0000256" key="2">
    <source>
        <dbReference type="ARBA" id="ARBA00010782"/>
    </source>
</evidence>
<feature type="region of interest" description="Disordered" evidence="5">
    <location>
        <begin position="304"/>
        <end position="355"/>
    </location>
</feature>
<keyword evidence="3 4" id="KW-0539">Nucleus</keyword>
<dbReference type="PANTHER" id="PTHR12728:SF0">
    <property type="entry name" value="RIBOSOME PRODUCTION FACTOR 2 HOMOLOG"/>
    <property type="match status" value="1"/>
</dbReference>
<comment type="similarity">
    <text evidence="2 4">Belongs to the RPF2 family.</text>
</comment>
<feature type="region of interest" description="Disordered" evidence="5">
    <location>
        <begin position="44"/>
        <end position="84"/>
    </location>
</feature>
<feature type="region of interest" description="Disordered" evidence="5">
    <location>
        <begin position="266"/>
        <end position="287"/>
    </location>
</feature>
<evidence type="ECO:0000313" key="7">
    <source>
        <dbReference type="EMBL" id="CAH0378756.1"/>
    </source>
</evidence>
<comment type="subcellular location">
    <subcellularLocation>
        <location evidence="1 4">Nucleus</location>
        <location evidence="1 4">Nucleolus</location>
    </subcellularLocation>
</comment>
<evidence type="ECO:0000256" key="5">
    <source>
        <dbReference type="SAM" id="MobiDB-lite"/>
    </source>
</evidence>
<dbReference type="InterPro" id="IPR039770">
    <property type="entry name" value="Rpf2"/>
</dbReference>
<evidence type="ECO:0000313" key="8">
    <source>
        <dbReference type="Proteomes" id="UP000789595"/>
    </source>
</evidence>
<dbReference type="Proteomes" id="UP000789595">
    <property type="component" value="Unassembled WGS sequence"/>
</dbReference>
<accession>A0A8J2WS78</accession>
<evidence type="ECO:0000256" key="4">
    <source>
        <dbReference type="RuleBase" id="RU367086"/>
    </source>
</evidence>
<dbReference type="InterPro" id="IPR007109">
    <property type="entry name" value="Brix"/>
</dbReference>
<dbReference type="Pfam" id="PF04427">
    <property type="entry name" value="Brix"/>
    <property type="match status" value="1"/>
</dbReference>
<dbReference type="GO" id="GO:0000027">
    <property type="term" value="P:ribosomal large subunit assembly"/>
    <property type="evidence" value="ECO:0007669"/>
    <property type="project" value="InterPro"/>
</dbReference>
<feature type="domain" description="Brix" evidence="6">
    <location>
        <begin position="98"/>
        <end position="296"/>
    </location>
</feature>
<dbReference type="GO" id="GO:0005730">
    <property type="term" value="C:nucleolus"/>
    <property type="evidence" value="ECO:0007669"/>
    <property type="project" value="UniProtKB-SubCell"/>
</dbReference>